<sequence>MASEVPEEELDDFPHMDFSDDEPNIEIEGIVGLGEDAPINVETKAGVGLGGDAPVNVETEAKVGLGRKASNNEEEVDAWNRWAETNPFRDLAKECDNIFTTKETKEHHTTLPMHNPRVNPNGTTFSMRKSSNFIRTCPDRSDQSNKNVNAQWVAMEVKETIRTMRTTRPICEGANFKKVCLAKCSKDLQSNQWKSSSVMFKESFDGWLNGCRPVLGLDGYFLNECKKLGPTSLRFCFRHMYKNIKKFHRGTQIEWLVWSIAKAFKQSEKNKHMDQLKLENPAAYDWLLKEPFEYWARSDFDFTAKCEYITSNFRGSRQKSGKKQGAPATPRPRVAKAPKRVDANVSMTRHMCSVGLPPTISNMRGRESGGIGGGGGRSSRGARQTQDTKAPRPTQASQAPRQTRASTQQVQSPKQTQSRQTQATDAPRQTRATPRNTRASQAQSQSQATGAPRKTRSSQAQWQSQATASPRLTRASQAQSQSQATGALRKARASQSQSQSQATRAPRQNQASQAQRQSQAT</sequence>
<feature type="region of interest" description="Disordered" evidence="1">
    <location>
        <begin position="314"/>
        <end position="521"/>
    </location>
</feature>
<evidence type="ECO:0000313" key="2">
    <source>
        <dbReference type="EMBL" id="KAF6154526.1"/>
    </source>
</evidence>
<gene>
    <name evidence="2" type="ORF">GIB67_028418</name>
</gene>
<organism evidence="2 3">
    <name type="scientific">Kingdonia uniflora</name>
    <dbReference type="NCBI Taxonomy" id="39325"/>
    <lineage>
        <taxon>Eukaryota</taxon>
        <taxon>Viridiplantae</taxon>
        <taxon>Streptophyta</taxon>
        <taxon>Embryophyta</taxon>
        <taxon>Tracheophyta</taxon>
        <taxon>Spermatophyta</taxon>
        <taxon>Magnoliopsida</taxon>
        <taxon>Ranunculales</taxon>
        <taxon>Circaeasteraceae</taxon>
        <taxon>Kingdonia</taxon>
    </lineage>
</organism>
<dbReference type="PANTHER" id="PTHR31973:SF187">
    <property type="entry name" value="MUTATOR TRANSPOSASE MUDRA PROTEIN"/>
    <property type="match status" value="1"/>
</dbReference>
<comment type="caution">
    <text evidence="2">The sequence shown here is derived from an EMBL/GenBank/DDBJ whole genome shotgun (WGS) entry which is preliminary data.</text>
</comment>
<feature type="compositionally biased region" description="Low complexity" evidence="1">
    <location>
        <begin position="457"/>
        <end position="484"/>
    </location>
</feature>
<feature type="compositionally biased region" description="Gly residues" evidence="1">
    <location>
        <begin position="368"/>
        <end position="378"/>
    </location>
</feature>
<accession>A0A7J7MI07</accession>
<feature type="compositionally biased region" description="Low complexity" evidence="1">
    <location>
        <begin position="493"/>
        <end position="521"/>
    </location>
</feature>
<dbReference type="EMBL" id="JACGCM010001497">
    <property type="protein sequence ID" value="KAF6154526.1"/>
    <property type="molecule type" value="Genomic_DNA"/>
</dbReference>
<dbReference type="PANTHER" id="PTHR31973">
    <property type="entry name" value="POLYPROTEIN, PUTATIVE-RELATED"/>
    <property type="match status" value="1"/>
</dbReference>
<feature type="compositionally biased region" description="Polar residues" evidence="1">
    <location>
        <begin position="384"/>
        <end position="424"/>
    </location>
</feature>
<reference evidence="2 3" key="1">
    <citation type="journal article" date="2020" name="IScience">
        <title>Genome Sequencing of the Endangered Kingdonia uniflora (Circaeasteraceae, Ranunculales) Reveals Potential Mechanisms of Evolutionary Specialization.</title>
        <authorList>
            <person name="Sun Y."/>
            <person name="Deng T."/>
            <person name="Zhang A."/>
            <person name="Moore M.J."/>
            <person name="Landis J.B."/>
            <person name="Lin N."/>
            <person name="Zhang H."/>
            <person name="Zhang X."/>
            <person name="Huang J."/>
            <person name="Zhang X."/>
            <person name="Sun H."/>
            <person name="Wang H."/>
        </authorList>
    </citation>
    <scope>NUCLEOTIDE SEQUENCE [LARGE SCALE GENOMIC DNA]</scope>
    <source>
        <strain evidence="2">TB1705</strain>
        <tissue evidence="2">Leaf</tissue>
    </source>
</reference>
<keyword evidence="3" id="KW-1185">Reference proteome</keyword>
<dbReference type="OrthoDB" id="10682286at2759"/>
<feature type="region of interest" description="Disordered" evidence="1">
    <location>
        <begin position="1"/>
        <end position="22"/>
    </location>
</feature>
<evidence type="ECO:0000256" key="1">
    <source>
        <dbReference type="SAM" id="MobiDB-lite"/>
    </source>
</evidence>
<protein>
    <submittedName>
        <fullName evidence="2">Uncharacterized protein</fullName>
    </submittedName>
</protein>
<feature type="compositionally biased region" description="Low complexity" evidence="1">
    <location>
        <begin position="439"/>
        <end position="448"/>
    </location>
</feature>
<dbReference type="Proteomes" id="UP000541444">
    <property type="component" value="Unassembled WGS sequence"/>
</dbReference>
<evidence type="ECO:0000313" key="3">
    <source>
        <dbReference type="Proteomes" id="UP000541444"/>
    </source>
</evidence>
<feature type="compositionally biased region" description="Acidic residues" evidence="1">
    <location>
        <begin position="1"/>
        <end position="11"/>
    </location>
</feature>
<name>A0A7J7MI07_9MAGN</name>
<dbReference type="AlphaFoldDB" id="A0A7J7MI07"/>
<proteinExistence type="predicted"/>